<organism evidence="1 2">
    <name type="scientific">Rhizobium phage RHph_Y68</name>
    <dbReference type="NCBI Taxonomy" id="2509787"/>
    <lineage>
        <taxon>Viruses</taxon>
        <taxon>Duplodnaviria</taxon>
        <taxon>Heunggongvirae</taxon>
        <taxon>Uroviricota</taxon>
        <taxon>Caudoviricetes</taxon>
        <taxon>Pootjesviridae</taxon>
        <taxon>Staniewskivirinae</taxon>
        <taxon>Trinifflemingvirus</taxon>
        <taxon>Trinifflemingvirus Y68</taxon>
    </lineage>
</organism>
<evidence type="ECO:0000313" key="1">
    <source>
        <dbReference type="EMBL" id="QIG68172.1"/>
    </source>
</evidence>
<reference evidence="1" key="1">
    <citation type="submission" date="2020-01" db="EMBL/GenBank/DDBJ databases">
        <title>Patterns of diversity and host range of bacteriophage communities associated with bean-nodulatin bacteria.</title>
        <authorList>
            <person name="Vann Cauwenberghe J."/>
            <person name="Santamaria R.I."/>
            <person name="Bustos P."/>
            <person name="Juarez S."/>
            <person name="Gonzalez V."/>
        </authorList>
    </citation>
    <scope>NUCLEOTIDE SEQUENCE</scope>
</reference>
<dbReference type="Proteomes" id="UP000605518">
    <property type="component" value="Segment"/>
</dbReference>
<name>A0A7S5QYA1_9CAUD</name>
<dbReference type="EMBL" id="MN988486">
    <property type="protein sequence ID" value="QIG68172.1"/>
    <property type="molecule type" value="Genomic_DNA"/>
</dbReference>
<protein>
    <submittedName>
        <fullName evidence="1">Uncharacterized protein</fullName>
    </submittedName>
</protein>
<proteinExistence type="predicted"/>
<gene>
    <name evidence="1" type="ORF">EVB55_237</name>
</gene>
<accession>A0A7S5QYA1</accession>
<evidence type="ECO:0000313" key="2">
    <source>
        <dbReference type="Proteomes" id="UP000605518"/>
    </source>
</evidence>
<sequence length="168" mass="20125">MIIEVQKLSSEESRYGSVVFDIESDHFVLNQTDCSERYESKMPSAEAFGMFEEHFQFRKPRVHCNKKLMDNVNKTFTFFRQHEDRTIRFFGWPLQIRPDGAIVRSEKSMELSFNMPHEFMKKRQVKRLHLSRIDASRQDSALFEIIFEELVTWKTRNKRFDHPVITIG</sequence>
<keyword evidence="2" id="KW-1185">Reference proteome</keyword>